<name>A0A9P4V593_9PLEO</name>
<reference evidence="1" key="1">
    <citation type="journal article" date="2020" name="Stud. Mycol.">
        <title>101 Dothideomycetes genomes: a test case for predicting lifestyles and emergence of pathogens.</title>
        <authorList>
            <person name="Haridas S."/>
            <person name="Albert R."/>
            <person name="Binder M."/>
            <person name="Bloem J."/>
            <person name="Labutti K."/>
            <person name="Salamov A."/>
            <person name="Andreopoulos B."/>
            <person name="Baker S."/>
            <person name="Barry K."/>
            <person name="Bills G."/>
            <person name="Bluhm B."/>
            <person name="Cannon C."/>
            <person name="Castanera R."/>
            <person name="Culley D."/>
            <person name="Daum C."/>
            <person name="Ezra D."/>
            <person name="Gonzalez J."/>
            <person name="Henrissat B."/>
            <person name="Kuo A."/>
            <person name="Liang C."/>
            <person name="Lipzen A."/>
            <person name="Lutzoni F."/>
            <person name="Magnuson J."/>
            <person name="Mondo S."/>
            <person name="Nolan M."/>
            <person name="Ohm R."/>
            <person name="Pangilinan J."/>
            <person name="Park H.-J."/>
            <person name="Ramirez L."/>
            <person name="Alfaro M."/>
            <person name="Sun H."/>
            <person name="Tritt A."/>
            <person name="Yoshinaga Y."/>
            <person name="Zwiers L.-H."/>
            <person name="Turgeon B."/>
            <person name="Goodwin S."/>
            <person name="Spatafora J."/>
            <person name="Crous P."/>
            <person name="Grigoriev I."/>
        </authorList>
    </citation>
    <scope>NUCLEOTIDE SEQUENCE</scope>
    <source>
        <strain evidence="1">CBS 125425</strain>
    </source>
</reference>
<evidence type="ECO:0000313" key="1">
    <source>
        <dbReference type="EMBL" id="KAF2738539.1"/>
    </source>
</evidence>
<sequence length="60" mass="6826">ISNGTKLMLLSLGRTLSKKDYEEILPLFPGTNYKGLTLRASKFRVEQRKLLEDVGWSTPD</sequence>
<accession>A0A9P4V593</accession>
<protein>
    <submittedName>
        <fullName evidence="1">Uncharacterized protein</fullName>
    </submittedName>
</protein>
<dbReference type="EMBL" id="ML996108">
    <property type="protein sequence ID" value="KAF2738539.1"/>
    <property type="molecule type" value="Genomic_DNA"/>
</dbReference>
<feature type="non-terminal residue" evidence="1">
    <location>
        <position position="60"/>
    </location>
</feature>
<dbReference type="Proteomes" id="UP000799444">
    <property type="component" value="Unassembled WGS sequence"/>
</dbReference>
<comment type="caution">
    <text evidence="1">The sequence shown here is derived from an EMBL/GenBank/DDBJ whole genome shotgun (WGS) entry which is preliminary data.</text>
</comment>
<dbReference type="AlphaFoldDB" id="A0A9P4V593"/>
<organism evidence="1 2">
    <name type="scientific">Polyplosphaeria fusca</name>
    <dbReference type="NCBI Taxonomy" id="682080"/>
    <lineage>
        <taxon>Eukaryota</taxon>
        <taxon>Fungi</taxon>
        <taxon>Dikarya</taxon>
        <taxon>Ascomycota</taxon>
        <taxon>Pezizomycotina</taxon>
        <taxon>Dothideomycetes</taxon>
        <taxon>Pleosporomycetidae</taxon>
        <taxon>Pleosporales</taxon>
        <taxon>Tetraplosphaeriaceae</taxon>
        <taxon>Polyplosphaeria</taxon>
    </lineage>
</organism>
<evidence type="ECO:0000313" key="2">
    <source>
        <dbReference type="Proteomes" id="UP000799444"/>
    </source>
</evidence>
<dbReference type="OrthoDB" id="3889136at2759"/>
<gene>
    <name evidence="1" type="ORF">EJ04DRAFT_414053</name>
</gene>
<feature type="non-terminal residue" evidence="1">
    <location>
        <position position="1"/>
    </location>
</feature>
<proteinExistence type="predicted"/>
<keyword evidence="2" id="KW-1185">Reference proteome</keyword>